<evidence type="ECO:0000256" key="2">
    <source>
        <dbReference type="ARBA" id="ARBA00022723"/>
    </source>
</evidence>
<evidence type="ECO:0000313" key="11">
    <source>
        <dbReference type="Proteomes" id="UP000007735"/>
    </source>
</evidence>
<evidence type="ECO:0000256" key="8">
    <source>
        <dbReference type="RuleBase" id="RU003345"/>
    </source>
</evidence>
<sequence length="498" mass="53710">MAKMADLVRFKNTVDGQSCESVSSRWLASVNPYTGEAWAEIPHCDADDASAAIESAHRAFTKGPWATMTATNRGKLLRRLGDLIARDAEKLAAIETRDNGKLYAEMHGQLRYMPEWFYYFGGLADKIEGGVLPIDKPNLFTYTKKEPLGVVVAITPWNSPLLLLTWKLAPALAAGNTIVIKPSEFTSCSTLALMELVKEAGFPDGVINTVTGYGHELGSTLVEHPMVAKVAFTGGDATGAAVYAGAAKHIKHVTLELGGKSPNIVFADANIDDAVKGAISGIFAASGQTCIAGSRLLVQRSVYEEVSQKVVAFAKSARLGNPMEETTQVGPVTTLPQRKKILDYMDVARGEGARCLLGGGTPDDPELAKGWFVEPTIFGDVSNSMRIAREEVFGPILSIIPFEDDEEAVEIANDTIYGLASGVWTSNIRRAFTMADRIRAGTVWVNTYRAVSFMAPFGGYKMSGIGRESGQAAIDEYLQTKSVWINLAEGVANPFVLR</sequence>
<dbReference type="EC" id="1.2.1.3" evidence="10"/>
<keyword evidence="2" id="KW-0479">Metal-binding</keyword>
<keyword evidence="6" id="KW-0558">Oxidation</keyword>
<keyword evidence="3" id="KW-0521">NADP</keyword>
<dbReference type="eggNOG" id="COG1012">
    <property type="taxonomic scope" value="Bacteria"/>
</dbReference>
<dbReference type="InterPro" id="IPR016162">
    <property type="entry name" value="Ald_DH_N"/>
</dbReference>
<evidence type="ECO:0000256" key="5">
    <source>
        <dbReference type="ARBA" id="ARBA00023002"/>
    </source>
</evidence>
<dbReference type="InterPro" id="IPR015590">
    <property type="entry name" value="Aldehyde_DH_dom"/>
</dbReference>
<dbReference type="Gene3D" id="3.40.309.10">
    <property type="entry name" value="Aldehyde Dehydrogenase, Chain A, domain 2"/>
    <property type="match status" value="1"/>
</dbReference>
<dbReference type="GO" id="GO:0046872">
    <property type="term" value="F:metal ion binding"/>
    <property type="evidence" value="ECO:0007669"/>
    <property type="project" value="UniProtKB-KW"/>
</dbReference>
<dbReference type="InterPro" id="IPR016161">
    <property type="entry name" value="Ald_DH/histidinol_DH"/>
</dbReference>
<evidence type="ECO:0000256" key="4">
    <source>
        <dbReference type="ARBA" id="ARBA00022958"/>
    </source>
</evidence>
<dbReference type="PROSITE" id="PS00687">
    <property type="entry name" value="ALDEHYDE_DEHYDR_GLU"/>
    <property type="match status" value="1"/>
</dbReference>
<dbReference type="PATRIC" id="fig|380.5.peg.2677"/>
<dbReference type="KEGG" id="sfh:SFHH103_02517"/>
<dbReference type="Proteomes" id="UP000007735">
    <property type="component" value="Chromosome"/>
</dbReference>
<organism evidence="10 11">
    <name type="scientific">Sinorhizobium fredii (strain HH103)</name>
    <dbReference type="NCBI Taxonomy" id="1117943"/>
    <lineage>
        <taxon>Bacteria</taxon>
        <taxon>Pseudomonadati</taxon>
        <taxon>Pseudomonadota</taxon>
        <taxon>Alphaproteobacteria</taxon>
        <taxon>Hyphomicrobiales</taxon>
        <taxon>Rhizobiaceae</taxon>
        <taxon>Sinorhizobium/Ensifer group</taxon>
        <taxon>Sinorhizobium</taxon>
    </lineage>
</organism>
<proteinExistence type="inferred from homology"/>
<dbReference type="EMBL" id="HE616890">
    <property type="protein sequence ID" value="CCE97012.1"/>
    <property type="molecule type" value="Genomic_DNA"/>
</dbReference>
<dbReference type="CDD" id="cd07114">
    <property type="entry name" value="ALDH_DhaS"/>
    <property type="match status" value="1"/>
</dbReference>
<dbReference type="Gene3D" id="3.40.605.10">
    <property type="entry name" value="Aldehyde Dehydrogenase, Chain A, domain 1"/>
    <property type="match status" value="1"/>
</dbReference>
<evidence type="ECO:0000256" key="1">
    <source>
        <dbReference type="ARBA" id="ARBA00009986"/>
    </source>
</evidence>
<dbReference type="STRING" id="1117943.SFHH103_02517"/>
<dbReference type="InterPro" id="IPR029510">
    <property type="entry name" value="Ald_DH_CS_GLU"/>
</dbReference>
<dbReference type="InterPro" id="IPR016160">
    <property type="entry name" value="Ald_DH_CS_CYS"/>
</dbReference>
<evidence type="ECO:0000256" key="3">
    <source>
        <dbReference type="ARBA" id="ARBA00022857"/>
    </source>
</evidence>
<dbReference type="HOGENOM" id="CLU_005391_0_2_5"/>
<feature type="domain" description="Aldehyde dehydrogenase" evidence="9">
    <location>
        <begin position="25"/>
        <end position="483"/>
    </location>
</feature>
<reference evidence="10 11" key="1">
    <citation type="journal article" date="2012" name="J. Bacteriol.">
        <title>Genome sequence of the soybean symbiont Sinorhizobium fredii HH103.</title>
        <authorList>
            <person name="Weidner S."/>
            <person name="Becker A."/>
            <person name="Bonilla I."/>
            <person name="Jaenicke S."/>
            <person name="Lloret J."/>
            <person name="Margaret I."/>
            <person name="Puhler A."/>
            <person name="Ruiz-Sainz J.E."/>
            <person name="Schneiker-Bekel S."/>
            <person name="Szczepanowski R."/>
            <person name="Vinardell J.M."/>
            <person name="Zehner S."/>
            <person name="Gottfert M."/>
        </authorList>
    </citation>
    <scope>NUCLEOTIDE SEQUENCE [LARGE SCALE GENOMIC DNA]</scope>
    <source>
        <strain evidence="10 11">HH103</strain>
    </source>
</reference>
<name>G9AAA8_SINF1</name>
<dbReference type="PROSITE" id="PS00070">
    <property type="entry name" value="ALDEHYDE_DEHYDR_CYS"/>
    <property type="match status" value="1"/>
</dbReference>
<dbReference type="FunFam" id="3.40.605.10:FF:000007">
    <property type="entry name" value="NAD/NADP-dependent betaine aldehyde dehydrogenase"/>
    <property type="match status" value="1"/>
</dbReference>
<keyword evidence="4" id="KW-0630">Potassium</keyword>
<evidence type="ECO:0000256" key="6">
    <source>
        <dbReference type="ARBA" id="ARBA00023097"/>
    </source>
</evidence>
<evidence type="ECO:0000256" key="7">
    <source>
        <dbReference type="PROSITE-ProRule" id="PRU10007"/>
    </source>
</evidence>
<feature type="active site" evidence="7">
    <location>
        <position position="256"/>
    </location>
</feature>
<dbReference type="InterPro" id="IPR016163">
    <property type="entry name" value="Ald_DH_C"/>
</dbReference>
<dbReference type="SUPFAM" id="SSF53720">
    <property type="entry name" value="ALDH-like"/>
    <property type="match status" value="1"/>
</dbReference>
<dbReference type="GO" id="GO:0004029">
    <property type="term" value="F:aldehyde dehydrogenase (NAD+) activity"/>
    <property type="evidence" value="ECO:0007669"/>
    <property type="project" value="UniProtKB-EC"/>
</dbReference>
<dbReference type="Pfam" id="PF00171">
    <property type="entry name" value="Aldedh"/>
    <property type="match status" value="1"/>
</dbReference>
<evidence type="ECO:0000313" key="10">
    <source>
        <dbReference type="EMBL" id="CCE97012.1"/>
    </source>
</evidence>
<dbReference type="FunFam" id="3.40.309.10:FF:000012">
    <property type="entry name" value="Betaine aldehyde dehydrogenase"/>
    <property type="match status" value="1"/>
</dbReference>
<dbReference type="AlphaFoldDB" id="G9AAA8"/>
<dbReference type="PANTHER" id="PTHR11699">
    <property type="entry name" value="ALDEHYDE DEHYDROGENASE-RELATED"/>
    <property type="match status" value="1"/>
</dbReference>
<keyword evidence="5 8" id="KW-0560">Oxidoreductase</keyword>
<evidence type="ECO:0000259" key="9">
    <source>
        <dbReference type="Pfam" id="PF00171"/>
    </source>
</evidence>
<comment type="similarity">
    <text evidence="1 8">Belongs to the aldehyde dehydrogenase family.</text>
</comment>
<gene>
    <name evidence="10" type="ordered locus">SFHH103_02517</name>
</gene>
<accession>G9AAA8</accession>
<protein>
    <submittedName>
        <fullName evidence="10">Aldehyde dehydrogenase family protein</fullName>
        <ecNumber evidence="10">1.2.1.3</ecNumber>
    </submittedName>
</protein>
<dbReference type="FunFam" id="3.40.605.10:FF:000026">
    <property type="entry name" value="Aldehyde dehydrogenase, putative"/>
    <property type="match status" value="1"/>
</dbReference>